<dbReference type="InterPro" id="IPR012338">
    <property type="entry name" value="Beta-lactam/transpept-like"/>
</dbReference>
<evidence type="ECO:0000313" key="3">
    <source>
        <dbReference type="Proteomes" id="UP000651271"/>
    </source>
</evidence>
<dbReference type="GO" id="GO:0016787">
    <property type="term" value="F:hydrolase activity"/>
    <property type="evidence" value="ECO:0007669"/>
    <property type="project" value="UniProtKB-KW"/>
</dbReference>
<name>A0ABR7YFY0_9SPHI</name>
<organism evidence="2 3">
    <name type="scientific">Sphingobacterium litopenaei</name>
    <dbReference type="NCBI Taxonomy" id="2763500"/>
    <lineage>
        <taxon>Bacteria</taxon>
        <taxon>Pseudomonadati</taxon>
        <taxon>Bacteroidota</taxon>
        <taxon>Sphingobacteriia</taxon>
        <taxon>Sphingobacteriales</taxon>
        <taxon>Sphingobacteriaceae</taxon>
        <taxon>Sphingobacterium</taxon>
    </lineage>
</organism>
<feature type="domain" description="Beta-lactamase-related" evidence="1">
    <location>
        <begin position="88"/>
        <end position="350"/>
    </location>
</feature>
<dbReference type="EMBL" id="JACOIJ010000023">
    <property type="protein sequence ID" value="MBD1430224.1"/>
    <property type="molecule type" value="Genomic_DNA"/>
</dbReference>
<proteinExistence type="predicted"/>
<dbReference type="Pfam" id="PF00144">
    <property type="entry name" value="Beta-lactamase"/>
    <property type="match status" value="1"/>
</dbReference>
<keyword evidence="3" id="KW-1185">Reference proteome</keyword>
<dbReference type="InterPro" id="IPR001466">
    <property type="entry name" value="Beta-lactam-related"/>
</dbReference>
<dbReference type="InterPro" id="IPR050789">
    <property type="entry name" value="Diverse_Enzym_Activities"/>
</dbReference>
<dbReference type="PANTHER" id="PTHR43283">
    <property type="entry name" value="BETA-LACTAMASE-RELATED"/>
    <property type="match status" value="1"/>
</dbReference>
<comment type="caution">
    <text evidence="2">The sequence shown here is derived from an EMBL/GenBank/DDBJ whole genome shotgun (WGS) entry which is preliminary data.</text>
</comment>
<dbReference type="Proteomes" id="UP000651271">
    <property type="component" value="Unassembled WGS sequence"/>
</dbReference>
<evidence type="ECO:0000259" key="1">
    <source>
        <dbReference type="Pfam" id="PF00144"/>
    </source>
</evidence>
<protein>
    <submittedName>
        <fullName evidence="2">Serine hydrolase</fullName>
    </submittedName>
</protein>
<dbReference type="SUPFAM" id="SSF56601">
    <property type="entry name" value="beta-lactamase/transpeptidase-like"/>
    <property type="match status" value="1"/>
</dbReference>
<sequence>MLKWLLGTVIVLITIITLGLLFTGNGYILKAVRTVYFTGHTSAFLEDYKYFENRTIKAGASQPWPQAKDYNSVNSTSKLDSIHQANKTIAYLIIKNDSIWFEKYYDGFDENSLTNSFSMAKSITAALLGKALELGYIISLDEKVKSYLPELKGEFAADLAIRDLVTMRSGLEWDERYNSPFSITTKAYFYKNVSKAMLELPIYKFPNQKFKYQSGDTQLLGMVLSKAIPSNLSDFLSEHFWKLMGAENDALWQISPEDGIEKTYCCIASNARDFARFGKLYTNNGKWGNRQILDSNYVQQSLQPAAEDSQQYGYGWWLGEYQGKKIVYMDGHLGQFVISIPEDRIMVVRLGHMHDKSGKRTPDGAFYQYIDQAYKMLAKEE</sequence>
<dbReference type="PANTHER" id="PTHR43283:SF7">
    <property type="entry name" value="BETA-LACTAMASE-RELATED DOMAIN-CONTAINING PROTEIN"/>
    <property type="match status" value="1"/>
</dbReference>
<accession>A0ABR7YFY0</accession>
<dbReference type="Gene3D" id="3.40.710.10">
    <property type="entry name" value="DD-peptidase/beta-lactamase superfamily"/>
    <property type="match status" value="1"/>
</dbReference>
<keyword evidence="2" id="KW-0378">Hydrolase</keyword>
<gene>
    <name evidence="2" type="ORF">H8B04_11715</name>
</gene>
<evidence type="ECO:0000313" key="2">
    <source>
        <dbReference type="EMBL" id="MBD1430224.1"/>
    </source>
</evidence>
<reference evidence="2 3" key="1">
    <citation type="submission" date="2020-08" db="EMBL/GenBank/DDBJ databases">
        <title>Sphingobacterium sp. DN04309 isolated from aquaculture water.</title>
        <authorList>
            <person name="Zhang M."/>
        </authorList>
    </citation>
    <scope>NUCLEOTIDE SEQUENCE [LARGE SCALE GENOMIC DNA]</scope>
    <source>
        <strain evidence="2 3">DN04309</strain>
    </source>
</reference>